<keyword evidence="2" id="KW-1185">Reference proteome</keyword>
<sequence length="161" mass="18689">MGSPFHTTVENLDSGSDLLRWKRYGVIVARNGTFEAVHLKAWPKLIAWPEIWPVGSRYHVAGTGDACWLYYNQPRRFSNFLAVKYMVSTRGASLATCQTALRMLDQIAEIKRTDAILCDVTNSRLSDRLLQRFGWEAHRPQRWHRNFIKRFYGSYPGSCQY</sequence>
<evidence type="ECO:0000313" key="1">
    <source>
        <dbReference type="EMBL" id="QDT00110.1"/>
    </source>
</evidence>
<dbReference type="KEGG" id="amob:HG15A2_34450"/>
<protein>
    <submittedName>
        <fullName evidence="1">Uncharacterized protein</fullName>
    </submittedName>
</protein>
<dbReference type="OrthoDB" id="286488at2"/>
<accession>A0A517MZ13</accession>
<dbReference type="Proteomes" id="UP000319852">
    <property type="component" value="Chromosome"/>
</dbReference>
<gene>
    <name evidence="1" type="ORF">HG15A2_34450</name>
</gene>
<dbReference type="EMBL" id="CP036263">
    <property type="protein sequence ID" value="QDT00110.1"/>
    <property type="molecule type" value="Genomic_DNA"/>
</dbReference>
<dbReference type="AlphaFoldDB" id="A0A517MZ13"/>
<dbReference type="RefSeq" id="WP_145061378.1">
    <property type="nucleotide sequence ID" value="NZ_CP036263.1"/>
</dbReference>
<organism evidence="1 2">
    <name type="scientific">Adhaeretor mobilis</name>
    <dbReference type="NCBI Taxonomy" id="1930276"/>
    <lineage>
        <taxon>Bacteria</taxon>
        <taxon>Pseudomonadati</taxon>
        <taxon>Planctomycetota</taxon>
        <taxon>Planctomycetia</taxon>
        <taxon>Pirellulales</taxon>
        <taxon>Lacipirellulaceae</taxon>
        <taxon>Adhaeretor</taxon>
    </lineage>
</organism>
<reference evidence="1 2" key="1">
    <citation type="submission" date="2019-02" db="EMBL/GenBank/DDBJ databases">
        <title>Deep-cultivation of Planctomycetes and their phenomic and genomic characterization uncovers novel biology.</title>
        <authorList>
            <person name="Wiegand S."/>
            <person name="Jogler M."/>
            <person name="Boedeker C."/>
            <person name="Pinto D."/>
            <person name="Vollmers J."/>
            <person name="Rivas-Marin E."/>
            <person name="Kohn T."/>
            <person name="Peeters S.H."/>
            <person name="Heuer A."/>
            <person name="Rast P."/>
            <person name="Oberbeckmann S."/>
            <person name="Bunk B."/>
            <person name="Jeske O."/>
            <person name="Meyerdierks A."/>
            <person name="Storesund J.E."/>
            <person name="Kallscheuer N."/>
            <person name="Luecker S."/>
            <person name="Lage O.M."/>
            <person name="Pohl T."/>
            <person name="Merkel B.J."/>
            <person name="Hornburger P."/>
            <person name="Mueller R.-W."/>
            <person name="Bruemmer F."/>
            <person name="Labrenz M."/>
            <person name="Spormann A.M."/>
            <person name="Op den Camp H."/>
            <person name="Overmann J."/>
            <person name="Amann R."/>
            <person name="Jetten M.S.M."/>
            <person name="Mascher T."/>
            <person name="Medema M.H."/>
            <person name="Devos D.P."/>
            <person name="Kaster A.-K."/>
            <person name="Ovreas L."/>
            <person name="Rohde M."/>
            <person name="Galperin M.Y."/>
            <person name="Jogler C."/>
        </authorList>
    </citation>
    <scope>NUCLEOTIDE SEQUENCE [LARGE SCALE GENOMIC DNA]</scope>
    <source>
        <strain evidence="1 2">HG15A2</strain>
    </source>
</reference>
<proteinExistence type="predicted"/>
<name>A0A517MZ13_9BACT</name>
<evidence type="ECO:0000313" key="2">
    <source>
        <dbReference type="Proteomes" id="UP000319852"/>
    </source>
</evidence>